<evidence type="ECO:0000256" key="3">
    <source>
        <dbReference type="ARBA" id="ARBA00022692"/>
    </source>
</evidence>
<comment type="subcellular location">
    <subcellularLocation>
        <location evidence="1">Cell membrane</location>
        <topology evidence="1">Multi-pass membrane protein</topology>
    </subcellularLocation>
</comment>
<dbReference type="InterPro" id="IPR011701">
    <property type="entry name" value="MFS"/>
</dbReference>
<keyword evidence="5 6" id="KW-0472">Membrane</keyword>
<feature type="transmembrane region" description="Helical" evidence="6">
    <location>
        <begin position="411"/>
        <end position="430"/>
    </location>
</feature>
<evidence type="ECO:0000259" key="7">
    <source>
        <dbReference type="PROSITE" id="PS50850"/>
    </source>
</evidence>
<feature type="transmembrane region" description="Helical" evidence="6">
    <location>
        <begin position="377"/>
        <end position="399"/>
    </location>
</feature>
<dbReference type="RefSeq" id="WP_106248535.1">
    <property type="nucleotide sequence ID" value="NZ_JBFAIL010000043.1"/>
</dbReference>
<comment type="caution">
    <text evidence="8">The sequence shown here is derived from an EMBL/GenBank/DDBJ whole genome shotgun (WGS) entry which is preliminary data.</text>
</comment>
<feature type="transmembrane region" description="Helical" evidence="6">
    <location>
        <begin position="321"/>
        <end position="340"/>
    </location>
</feature>
<keyword evidence="9" id="KW-1185">Reference proteome</keyword>
<evidence type="ECO:0000256" key="4">
    <source>
        <dbReference type="ARBA" id="ARBA00022989"/>
    </source>
</evidence>
<feature type="transmembrane region" description="Helical" evidence="6">
    <location>
        <begin position="88"/>
        <end position="107"/>
    </location>
</feature>
<evidence type="ECO:0000256" key="5">
    <source>
        <dbReference type="ARBA" id="ARBA00023136"/>
    </source>
</evidence>
<gene>
    <name evidence="8" type="ORF">B0I32_12186</name>
</gene>
<feature type="transmembrane region" description="Helical" evidence="6">
    <location>
        <begin position="56"/>
        <end position="76"/>
    </location>
</feature>
<keyword evidence="4 6" id="KW-1133">Transmembrane helix</keyword>
<feature type="transmembrane region" description="Helical" evidence="6">
    <location>
        <begin position="291"/>
        <end position="309"/>
    </location>
</feature>
<dbReference type="Pfam" id="PF07690">
    <property type="entry name" value="MFS_1"/>
    <property type="match status" value="1"/>
</dbReference>
<sequence>MTHITTGDPAALRSATRKAAVRLIPLVALMYVISYLDRVNIGFAAATMNADLGLSSTAYGLGAGLFFIGYVAFEVPSNVILHRVGARIWLARIMVTWGLISGAMGFVQSEVGFYAVRVLLGIAEAGFVPGVIYLLTLWFPAPVRARMVALFLIAIPVAVVLGAPLSALLIEHGHGLWGLEGWRFMFVAEAVPAVLVGVLVFFVLPGSPKDVPWLSEHERGALRATLEREAGAAAEHGPSDVRSALKDWRIYAVSFIGLSVNMGGYALSFFLPQVIASLAAPSGRPFSIWETALLTAVPFAAAALAMWLVGRSSDRHQERHYHAAVPLLVGAVAVSVALYLPGTTLVMIAISIAAAGSYAVLPVFWQLPPRFLRGAAAAAGIGVAGGLANVAGFVAPYMTGGLYGATGSYRPAMFVVAAVMALGAVVALLLRRRPEFAGPPRA</sequence>
<feature type="domain" description="Major facilitator superfamily (MFS) profile" evidence="7">
    <location>
        <begin position="23"/>
        <end position="435"/>
    </location>
</feature>
<feature type="transmembrane region" description="Helical" evidence="6">
    <location>
        <begin position="250"/>
        <end position="271"/>
    </location>
</feature>
<accession>A0A2T0MMJ7</accession>
<evidence type="ECO:0000313" key="8">
    <source>
        <dbReference type="EMBL" id="PRX58982.1"/>
    </source>
</evidence>
<dbReference type="PANTHER" id="PTHR43791:SF36">
    <property type="entry name" value="TRANSPORTER, PUTATIVE (AFU_ORTHOLOGUE AFUA_6G08340)-RELATED"/>
    <property type="match status" value="1"/>
</dbReference>
<dbReference type="GO" id="GO:0022857">
    <property type="term" value="F:transmembrane transporter activity"/>
    <property type="evidence" value="ECO:0007669"/>
    <property type="project" value="InterPro"/>
</dbReference>
<dbReference type="Gene3D" id="1.20.1250.20">
    <property type="entry name" value="MFS general substrate transporter like domains"/>
    <property type="match status" value="2"/>
</dbReference>
<evidence type="ECO:0000256" key="1">
    <source>
        <dbReference type="ARBA" id="ARBA00004651"/>
    </source>
</evidence>
<dbReference type="GO" id="GO:0005886">
    <property type="term" value="C:plasma membrane"/>
    <property type="evidence" value="ECO:0007669"/>
    <property type="project" value="UniProtKB-SubCell"/>
</dbReference>
<dbReference type="InterPro" id="IPR036259">
    <property type="entry name" value="MFS_trans_sf"/>
</dbReference>
<dbReference type="EMBL" id="PVNG01000021">
    <property type="protein sequence ID" value="PRX58982.1"/>
    <property type="molecule type" value="Genomic_DNA"/>
</dbReference>
<protein>
    <submittedName>
        <fullName evidence="8">Sugar phosphate permease</fullName>
    </submittedName>
</protein>
<keyword evidence="3 6" id="KW-0812">Transmembrane</keyword>
<feature type="transmembrane region" description="Helical" evidence="6">
    <location>
        <begin position="147"/>
        <end position="170"/>
    </location>
</feature>
<dbReference type="AlphaFoldDB" id="A0A2T0MMJ7"/>
<feature type="transmembrane region" description="Helical" evidence="6">
    <location>
        <begin position="182"/>
        <end position="204"/>
    </location>
</feature>
<proteinExistence type="predicted"/>
<organism evidence="8 9">
    <name type="scientific">Nonomuraea fuscirosea</name>
    <dbReference type="NCBI Taxonomy" id="1291556"/>
    <lineage>
        <taxon>Bacteria</taxon>
        <taxon>Bacillati</taxon>
        <taxon>Actinomycetota</taxon>
        <taxon>Actinomycetes</taxon>
        <taxon>Streptosporangiales</taxon>
        <taxon>Streptosporangiaceae</taxon>
        <taxon>Nonomuraea</taxon>
    </lineage>
</organism>
<name>A0A2T0MMJ7_9ACTN</name>
<evidence type="ECO:0000313" key="9">
    <source>
        <dbReference type="Proteomes" id="UP000238312"/>
    </source>
</evidence>
<keyword evidence="2" id="KW-0813">Transport</keyword>
<dbReference type="Proteomes" id="UP000238312">
    <property type="component" value="Unassembled WGS sequence"/>
</dbReference>
<feature type="transmembrane region" description="Helical" evidence="6">
    <location>
        <begin position="113"/>
        <end position="135"/>
    </location>
</feature>
<reference evidence="8 9" key="1">
    <citation type="submission" date="2018-03" db="EMBL/GenBank/DDBJ databases">
        <title>Genomic Encyclopedia of Type Strains, Phase III (KMG-III): the genomes of soil and plant-associated and newly described type strains.</title>
        <authorList>
            <person name="Whitman W."/>
        </authorList>
    </citation>
    <scope>NUCLEOTIDE SEQUENCE [LARGE SCALE GENOMIC DNA]</scope>
    <source>
        <strain evidence="8 9">CGMCC 4.7104</strain>
    </source>
</reference>
<dbReference type="PROSITE" id="PS50850">
    <property type="entry name" value="MFS"/>
    <property type="match status" value="1"/>
</dbReference>
<evidence type="ECO:0000256" key="2">
    <source>
        <dbReference type="ARBA" id="ARBA00022448"/>
    </source>
</evidence>
<dbReference type="OrthoDB" id="9773957at2"/>
<dbReference type="InterPro" id="IPR020846">
    <property type="entry name" value="MFS_dom"/>
</dbReference>
<dbReference type="PANTHER" id="PTHR43791">
    <property type="entry name" value="PERMEASE-RELATED"/>
    <property type="match status" value="1"/>
</dbReference>
<feature type="transmembrane region" description="Helical" evidence="6">
    <location>
        <begin position="346"/>
        <end position="365"/>
    </location>
</feature>
<dbReference type="CDD" id="cd17319">
    <property type="entry name" value="MFS_ExuT_GudP_like"/>
    <property type="match status" value="1"/>
</dbReference>
<feature type="transmembrane region" description="Helical" evidence="6">
    <location>
        <begin position="19"/>
        <end position="36"/>
    </location>
</feature>
<evidence type="ECO:0000256" key="6">
    <source>
        <dbReference type="SAM" id="Phobius"/>
    </source>
</evidence>
<dbReference type="FunFam" id="1.20.1250.20:FF:000018">
    <property type="entry name" value="MFS transporter permease"/>
    <property type="match status" value="1"/>
</dbReference>
<dbReference type="SUPFAM" id="SSF103473">
    <property type="entry name" value="MFS general substrate transporter"/>
    <property type="match status" value="1"/>
</dbReference>